<feature type="domain" description="GST C-terminal" evidence="1">
    <location>
        <begin position="94"/>
        <end position="242"/>
    </location>
</feature>
<dbReference type="GO" id="GO:0005737">
    <property type="term" value="C:cytoplasm"/>
    <property type="evidence" value="ECO:0007669"/>
    <property type="project" value="TreeGrafter"/>
</dbReference>
<gene>
    <name evidence="2" type="ORF">AB5J50_42775</name>
</gene>
<dbReference type="InterPro" id="IPR036282">
    <property type="entry name" value="Glutathione-S-Trfase_C_sf"/>
</dbReference>
<accession>A0AB39SIM4</accession>
<name>A0AB39SIM4_9ACTN</name>
<dbReference type="InterPro" id="IPR016639">
    <property type="entry name" value="GST_Omega/GSH"/>
</dbReference>
<dbReference type="EMBL" id="CP163440">
    <property type="protein sequence ID" value="XDQ67036.1"/>
    <property type="molecule type" value="Genomic_DNA"/>
</dbReference>
<dbReference type="Gene3D" id="3.40.30.10">
    <property type="entry name" value="Glutaredoxin"/>
    <property type="match status" value="2"/>
</dbReference>
<dbReference type="PANTHER" id="PTHR32419">
    <property type="entry name" value="GLUTATHIONYL-HYDROQUINONE REDUCTASE"/>
    <property type="match status" value="1"/>
</dbReference>
<dbReference type="GO" id="GO:0004364">
    <property type="term" value="F:glutathione transferase activity"/>
    <property type="evidence" value="ECO:0007669"/>
    <property type="project" value="InterPro"/>
</dbReference>
<evidence type="ECO:0000313" key="2">
    <source>
        <dbReference type="EMBL" id="XDQ67036.1"/>
    </source>
</evidence>
<dbReference type="PROSITE" id="PS50405">
    <property type="entry name" value="GST_CTER"/>
    <property type="match status" value="1"/>
</dbReference>
<sequence>MPKTVSRASTTGTSGMCTRIGVGAAGGFYPAPHRYQLYLSLNCPRSLRLSITLGLLGLEDSVATTVVALPTETPDASASLRSAYEATWHHYEGPLTAPALCDRWSGRIVSNHTPDILRDLAGLLTGHDAASVPLLHPPARAADIDALRELLDQDVTSAARPAARAAALDLLDRQLTAHTYVLGDEPTAADVDVWVALTHLDVRDALARHSHLRAYVRRLAGHPAFQRAASVHLSPERSTTGAG</sequence>
<dbReference type="Gene3D" id="1.20.1050.10">
    <property type="match status" value="1"/>
</dbReference>
<proteinExistence type="predicted"/>
<dbReference type="Pfam" id="PF13410">
    <property type="entry name" value="GST_C_2"/>
    <property type="match status" value="1"/>
</dbReference>
<evidence type="ECO:0000259" key="1">
    <source>
        <dbReference type="PROSITE" id="PS50405"/>
    </source>
</evidence>
<reference evidence="2" key="1">
    <citation type="submission" date="2024-07" db="EMBL/GenBank/DDBJ databases">
        <authorList>
            <person name="Yu S.T."/>
        </authorList>
    </citation>
    <scope>NUCLEOTIDE SEQUENCE</scope>
    <source>
        <strain evidence="2">R35</strain>
    </source>
</reference>
<organism evidence="2">
    <name type="scientific">Streptomyces sp. R35</name>
    <dbReference type="NCBI Taxonomy" id="3238630"/>
    <lineage>
        <taxon>Bacteria</taxon>
        <taxon>Bacillati</taxon>
        <taxon>Actinomycetota</taxon>
        <taxon>Actinomycetes</taxon>
        <taxon>Kitasatosporales</taxon>
        <taxon>Streptomycetaceae</taxon>
        <taxon>Streptomyces</taxon>
    </lineage>
</organism>
<dbReference type="PANTHER" id="PTHR32419:SF6">
    <property type="entry name" value="GLUTATHIONE S-TRANSFERASE OMEGA-LIKE 1-RELATED"/>
    <property type="match status" value="1"/>
</dbReference>
<dbReference type="InterPro" id="IPR010987">
    <property type="entry name" value="Glutathione-S-Trfase_C-like"/>
</dbReference>
<protein>
    <submittedName>
        <fullName evidence="2">Glutathione S-transferase C-terminal domain-containing protein</fullName>
    </submittedName>
</protein>
<dbReference type="AlphaFoldDB" id="A0AB39SIM4"/>
<dbReference type="SUPFAM" id="SSF47616">
    <property type="entry name" value="GST C-terminal domain-like"/>
    <property type="match status" value="1"/>
</dbReference>
<dbReference type="RefSeq" id="WP_369263979.1">
    <property type="nucleotide sequence ID" value="NZ_CP163440.1"/>
</dbReference>